<dbReference type="InterPro" id="IPR005467">
    <property type="entry name" value="His_kinase_dom"/>
</dbReference>
<dbReference type="STRING" id="1189619.pgond44_14063"/>
<dbReference type="Gene3D" id="2.130.10.10">
    <property type="entry name" value="YVTN repeat-like/Quinoprotein amine dehydrogenase"/>
    <property type="match status" value="4"/>
</dbReference>
<dbReference type="SMART" id="SM00387">
    <property type="entry name" value="HATPase_c"/>
    <property type="match status" value="1"/>
</dbReference>
<evidence type="ECO:0000259" key="5">
    <source>
        <dbReference type="PROSITE" id="PS50109"/>
    </source>
</evidence>
<dbReference type="InterPro" id="IPR036890">
    <property type="entry name" value="HATPase_C_sf"/>
</dbReference>
<dbReference type="PATRIC" id="fig|1189619.4.peg.2905"/>
<evidence type="ECO:0000256" key="4">
    <source>
        <dbReference type="SAM" id="Phobius"/>
    </source>
</evidence>
<dbReference type="eggNOG" id="COG3292">
    <property type="taxonomic scope" value="Bacteria"/>
</dbReference>
<evidence type="ECO:0000256" key="1">
    <source>
        <dbReference type="ARBA" id="ARBA00000085"/>
    </source>
</evidence>
<keyword evidence="4" id="KW-0472">Membrane</keyword>
<sequence>MKTNITIFRIIYFSLTVMFVFSCNSNHAKREQSIFENHDTIVPPVVVPAGKPIVNKLSDTKAAEVILLSQRPAPVKTSSGFYVEMQNFNTQQGLAMSSILCGYKDSVGNLWFGTSGNGVSMYNGKSFTNFTSAHGLIHNLINTITEDSQGNIWFGGYGGVSKYNGKSFKNFTTEQGLTDNDVLKIIEDNKGTLWFASQRGVCSYNPNDTTVGQKPFKKMELLKGQVNDIMEDSHNQLWFAGSEGVWKTSSDANDELINVSDKFNLKNNVAMTIAEDTEGTIWIGTNVALCRFRPASSNVTEKTFEPLTEADSLVNNSIMCITVDSQGTVWIGTKGGVSKYNKKTGSFINFTKEQGLAFNRVNSITEDAAGSLWFGTHGGGLNRYDGPAVLEFTNKQGLPGNAVYATTQDYDGNMWFAPSNAGIVKYIENDGTPYSGSYINYTSEQGLLSDTQFAATKDHEGNLYFGSYSGLSKFEGKTLVNYTESNGLPDTEITTIYCDKKNRLWIGTYSDGISIFDGKSFKNLNTEQGLVHKTIWGFCEDSQGNIWIATRGGLSRYDGENFMNFTKDQGLPDNKLSSVIEDQNGNIIIGSWGGGISIIKKERLEKLNLPNADQFEPIFENFSTAQGLANDVVYQILEDFNKNIIIGTNVGFTVLKGGISSEKGKIAKYGIENYNEDTGYPIKDISNNHSMHEEGNSIIWAGTGDKLLRFDYGSVLRNTESPKVILQNIKINNESISWRSLEWARKKDTISSENNNNTPSYITDEMLTFKRKLPVKVLDSMVHSYRNVHFDGVQPFYAIPENLELPYSKNDIGFNFVGVQTTRPQLVRYRYMLEGYDEYWNPITENTTATFGNIREGNYTFLVKAKNGSGSWSEPLKYGFSIMPPWYRTWYVYLFYILLFFTGLFYLDKFQRKRVLFKERQKGIQSELQHAKEIEKAFTELKSTQAQLIQSEKMASLGELTAGIAHEIQNPLNFVNNFSEVSNELLAEMNEELLKGNIEEALAISADFKQNLEKINHHGKRAEGIVKGMLQHSRTSSGKKEPTDINTLCDEYLRLAYHGLRAKDKAFNAELVTDFDKSVGLVNVIPQDLGRVILNLITNAFYAVNEKKSAGVHAERSRGAKANSTQVYVPTVSIITKKEDDTLQIMVKDNGNGMPKEIVDKIFQPFFTTKPTGEGTGLGLSMSYDIIKAHAGELKVETEEGEGSTFSIELPTKQ</sequence>
<dbReference type="CDD" id="cd00082">
    <property type="entry name" value="HisKA"/>
    <property type="match status" value="1"/>
</dbReference>
<dbReference type="Pfam" id="PF00512">
    <property type="entry name" value="HisKA"/>
    <property type="match status" value="1"/>
</dbReference>
<dbReference type="PRINTS" id="PR00344">
    <property type="entry name" value="BCTRLSENSOR"/>
</dbReference>
<keyword evidence="7" id="KW-1185">Reference proteome</keyword>
<dbReference type="Pfam" id="PF07495">
    <property type="entry name" value="Y_Y_Y"/>
    <property type="match status" value="1"/>
</dbReference>
<keyword evidence="4" id="KW-1133">Transmembrane helix</keyword>
<dbReference type="Pfam" id="PF02518">
    <property type="entry name" value="HATPase_c"/>
    <property type="match status" value="1"/>
</dbReference>
<keyword evidence="3" id="KW-0597">Phosphoprotein</keyword>
<dbReference type="SUPFAM" id="SSF63829">
    <property type="entry name" value="Calcium-dependent phosphotriesterase"/>
    <property type="match status" value="3"/>
</dbReference>
<dbReference type="RefSeq" id="WP_003444348.1">
    <property type="nucleotide sequence ID" value="NZ_APLF01000021.1"/>
</dbReference>
<dbReference type="Pfam" id="PF07494">
    <property type="entry name" value="Reg_prop"/>
    <property type="match status" value="8"/>
</dbReference>
<evidence type="ECO:0000256" key="2">
    <source>
        <dbReference type="ARBA" id="ARBA00012438"/>
    </source>
</evidence>
<dbReference type="EMBL" id="APLF01000021">
    <property type="protein sequence ID" value="EMY80035.1"/>
    <property type="molecule type" value="Genomic_DNA"/>
</dbReference>
<evidence type="ECO:0000256" key="3">
    <source>
        <dbReference type="ARBA" id="ARBA00022553"/>
    </source>
</evidence>
<dbReference type="eggNOG" id="COG4191">
    <property type="taxonomic scope" value="Bacteria"/>
</dbReference>
<feature type="transmembrane region" description="Helical" evidence="4">
    <location>
        <begin position="890"/>
        <end position="907"/>
    </location>
</feature>
<dbReference type="Gene3D" id="3.30.565.10">
    <property type="entry name" value="Histidine kinase-like ATPase, C-terminal domain"/>
    <property type="match status" value="1"/>
</dbReference>
<proteinExistence type="predicted"/>
<comment type="caution">
    <text evidence="6">The sequence shown here is derived from an EMBL/GenBank/DDBJ whole genome shotgun (WGS) entry which is preliminary data.</text>
</comment>
<dbReference type="PANTHER" id="PTHR43547">
    <property type="entry name" value="TWO-COMPONENT HISTIDINE KINASE"/>
    <property type="match status" value="1"/>
</dbReference>
<dbReference type="EC" id="2.7.13.3" evidence="2"/>
<accession>N1WM42</accession>
<keyword evidence="4" id="KW-0812">Transmembrane</keyword>
<dbReference type="InterPro" id="IPR015943">
    <property type="entry name" value="WD40/YVTN_repeat-like_dom_sf"/>
</dbReference>
<dbReference type="SUPFAM" id="SSF55874">
    <property type="entry name" value="ATPase domain of HSP90 chaperone/DNA topoisomerase II/histidine kinase"/>
    <property type="match status" value="1"/>
</dbReference>
<name>N1WM42_9FLAO</name>
<comment type="catalytic activity">
    <reaction evidence="1">
        <text>ATP + protein L-histidine = ADP + protein N-phospho-L-histidine.</text>
        <dbReference type="EC" id="2.7.13.3"/>
    </reaction>
</comment>
<dbReference type="GO" id="GO:0000155">
    <property type="term" value="F:phosphorelay sensor kinase activity"/>
    <property type="evidence" value="ECO:0007669"/>
    <property type="project" value="InterPro"/>
</dbReference>
<feature type="domain" description="Histidine kinase" evidence="5">
    <location>
        <begin position="963"/>
        <end position="1214"/>
    </location>
</feature>
<dbReference type="PANTHER" id="PTHR43547:SF2">
    <property type="entry name" value="HYBRID SIGNAL TRANSDUCTION HISTIDINE KINASE C"/>
    <property type="match status" value="1"/>
</dbReference>
<dbReference type="InterPro" id="IPR003594">
    <property type="entry name" value="HATPase_dom"/>
</dbReference>
<dbReference type="InterPro" id="IPR004358">
    <property type="entry name" value="Sig_transdc_His_kin-like_C"/>
</dbReference>
<gene>
    <name evidence="6" type="ORF">pgond44_14063</name>
</gene>
<evidence type="ECO:0000313" key="6">
    <source>
        <dbReference type="EMBL" id="EMY80035.1"/>
    </source>
</evidence>
<dbReference type="InterPro" id="IPR011110">
    <property type="entry name" value="Reg_prop"/>
</dbReference>
<dbReference type="SUPFAM" id="SSF47384">
    <property type="entry name" value="Homodimeric domain of signal transducing histidine kinase"/>
    <property type="match status" value="1"/>
</dbReference>
<reference evidence="6 7" key="1">
    <citation type="journal article" date="2014" name="Genome Biol. Evol.">
        <title>Extensive gene acquisition in the extremely psychrophilic bacterial species Psychroflexus torquis and the link to sea-ice ecosystem specialism.</title>
        <authorList>
            <person name="Feng S."/>
            <person name="Powell S.M."/>
            <person name="Wilson R."/>
            <person name="Bowman J.P."/>
        </authorList>
    </citation>
    <scope>NUCLEOTIDE SEQUENCE [LARGE SCALE GENOMIC DNA]</scope>
    <source>
        <strain evidence="6 7">ACAM 44</strain>
    </source>
</reference>
<dbReference type="Gene3D" id="1.10.287.130">
    <property type="match status" value="1"/>
</dbReference>
<dbReference type="InterPro" id="IPR011123">
    <property type="entry name" value="Y_Y_Y"/>
</dbReference>
<dbReference type="Gene3D" id="2.60.40.10">
    <property type="entry name" value="Immunoglobulins"/>
    <property type="match status" value="1"/>
</dbReference>
<dbReference type="InterPro" id="IPR013783">
    <property type="entry name" value="Ig-like_fold"/>
</dbReference>
<dbReference type="SMART" id="SM00388">
    <property type="entry name" value="HisKA"/>
    <property type="match status" value="1"/>
</dbReference>
<protein>
    <recommendedName>
        <fullName evidence="2">histidine kinase</fullName>
        <ecNumber evidence="2">2.7.13.3</ecNumber>
    </recommendedName>
</protein>
<evidence type="ECO:0000313" key="7">
    <source>
        <dbReference type="Proteomes" id="UP000012317"/>
    </source>
</evidence>
<dbReference type="InterPro" id="IPR003661">
    <property type="entry name" value="HisK_dim/P_dom"/>
</dbReference>
<keyword evidence="6" id="KW-0808">Transferase</keyword>
<dbReference type="InterPro" id="IPR036097">
    <property type="entry name" value="HisK_dim/P_sf"/>
</dbReference>
<dbReference type="PROSITE" id="PS51257">
    <property type="entry name" value="PROKAR_LIPOPROTEIN"/>
    <property type="match status" value="1"/>
</dbReference>
<keyword evidence="6" id="KW-0418">Kinase</keyword>
<dbReference type="AlphaFoldDB" id="N1WM42"/>
<dbReference type="Proteomes" id="UP000012317">
    <property type="component" value="Unassembled WGS sequence"/>
</dbReference>
<dbReference type="PROSITE" id="PS50109">
    <property type="entry name" value="HIS_KIN"/>
    <property type="match status" value="1"/>
</dbReference>
<organism evidence="6 7">
    <name type="scientific">Psychroflexus gondwanensis ACAM 44</name>
    <dbReference type="NCBI Taxonomy" id="1189619"/>
    <lineage>
        <taxon>Bacteria</taxon>
        <taxon>Pseudomonadati</taxon>
        <taxon>Bacteroidota</taxon>
        <taxon>Flavobacteriia</taxon>
        <taxon>Flavobacteriales</taxon>
        <taxon>Flavobacteriaceae</taxon>
        <taxon>Psychroflexus</taxon>
    </lineage>
</organism>